<feature type="transmembrane region" description="Helical" evidence="17">
    <location>
        <begin position="850"/>
        <end position="871"/>
    </location>
</feature>
<evidence type="ECO:0000256" key="4">
    <source>
        <dbReference type="ARBA" id="ARBA00022475"/>
    </source>
</evidence>
<dbReference type="FunFam" id="4.10.1240.10:FF:000002">
    <property type="entry name" value="Adhesion G protein-coupled receptor B2"/>
    <property type="match status" value="1"/>
</dbReference>
<dbReference type="GO" id="GO:0005576">
    <property type="term" value="C:extracellular region"/>
    <property type="evidence" value="ECO:0007669"/>
    <property type="project" value="UniProtKB-SubCell"/>
</dbReference>
<dbReference type="InterPro" id="IPR017981">
    <property type="entry name" value="GPCR_2-like_7TM"/>
</dbReference>
<dbReference type="FunFam" id="1.20.1070.10:FF:000016">
    <property type="entry name" value="Adhesion G protein-coupled receptor B2"/>
    <property type="match status" value="1"/>
</dbReference>
<dbReference type="InterPro" id="IPR017983">
    <property type="entry name" value="GPCR_2_secretin-like_CS"/>
</dbReference>
<dbReference type="Gene3D" id="2.60.220.50">
    <property type="match status" value="1"/>
</dbReference>
<dbReference type="Pfam" id="PF00002">
    <property type="entry name" value="7tm_2"/>
    <property type="match status" value="1"/>
</dbReference>
<evidence type="ECO:0000256" key="8">
    <source>
        <dbReference type="ARBA" id="ARBA00022729"/>
    </source>
</evidence>
<accession>A0A8C4Y1S9</accession>
<dbReference type="InterPro" id="IPR000884">
    <property type="entry name" value="TSP1_rpt"/>
</dbReference>
<keyword evidence="10 17" id="KW-1133">Transmembrane helix</keyword>
<evidence type="ECO:0000256" key="3">
    <source>
        <dbReference type="ARBA" id="ARBA00007343"/>
    </source>
</evidence>
<comment type="subcellular location">
    <subcellularLocation>
        <location evidence="2">Cell membrane</location>
        <topology evidence="2">Multi-pass membrane protein</topology>
    </subcellularLocation>
    <subcellularLocation>
        <location evidence="1">Secreted</location>
    </subcellularLocation>
</comment>
<reference evidence="21" key="3">
    <citation type="submission" date="2025-09" db="UniProtKB">
        <authorList>
            <consortium name="Ensembl"/>
        </authorList>
    </citation>
    <scope>IDENTIFICATION</scope>
</reference>
<evidence type="ECO:0000256" key="5">
    <source>
        <dbReference type="ARBA" id="ARBA00022525"/>
    </source>
</evidence>
<keyword evidence="8" id="KW-0732">Signal</keyword>
<dbReference type="OrthoDB" id="5989160at2759"/>
<evidence type="ECO:0000256" key="10">
    <source>
        <dbReference type="ARBA" id="ARBA00022989"/>
    </source>
</evidence>
<evidence type="ECO:0000259" key="18">
    <source>
        <dbReference type="PROSITE" id="PS50221"/>
    </source>
</evidence>
<dbReference type="Pfam" id="PF00090">
    <property type="entry name" value="TSP_1"/>
    <property type="match status" value="3"/>
</dbReference>
<gene>
    <name evidence="21" type="primary">ADGRB2</name>
</gene>
<proteinExistence type="inferred from homology"/>
<protein>
    <submittedName>
        <fullName evidence="21">Adhesion G protein-coupled receptor B2</fullName>
    </submittedName>
</protein>
<dbReference type="PROSITE" id="PS50092">
    <property type="entry name" value="TSP1"/>
    <property type="match status" value="3"/>
</dbReference>
<dbReference type="SUPFAM" id="SSF82895">
    <property type="entry name" value="TSP-1 type 1 repeat"/>
    <property type="match status" value="3"/>
</dbReference>
<dbReference type="InterPro" id="IPR000203">
    <property type="entry name" value="GPS"/>
</dbReference>
<dbReference type="GO" id="GO:0004930">
    <property type="term" value="F:G protein-coupled receptor activity"/>
    <property type="evidence" value="ECO:0007669"/>
    <property type="project" value="UniProtKB-KW"/>
</dbReference>
<dbReference type="Gene3D" id="1.20.1070.10">
    <property type="entry name" value="Rhodopsin 7-helix transmembrane proteins"/>
    <property type="match status" value="1"/>
</dbReference>
<evidence type="ECO:0000256" key="14">
    <source>
        <dbReference type="ARBA" id="ARBA00023170"/>
    </source>
</evidence>
<comment type="similarity">
    <text evidence="3">Belongs to the G-protein coupled receptor 2 family. Adhesion G-protein coupled receptor (ADGR) subfamily.</text>
</comment>
<evidence type="ECO:0000256" key="7">
    <source>
        <dbReference type="ARBA" id="ARBA00022692"/>
    </source>
</evidence>
<dbReference type="InterPro" id="IPR001879">
    <property type="entry name" value="GPCR_2_extracellular_dom"/>
</dbReference>
<evidence type="ECO:0000259" key="19">
    <source>
        <dbReference type="PROSITE" id="PS50227"/>
    </source>
</evidence>
<dbReference type="PROSITE" id="PS50221">
    <property type="entry name" value="GAIN_B"/>
    <property type="match status" value="1"/>
</dbReference>
<keyword evidence="14" id="KW-0675">Receptor</keyword>
<evidence type="ECO:0000256" key="16">
    <source>
        <dbReference type="ARBA" id="ARBA00023224"/>
    </source>
</evidence>
<feature type="transmembrane region" description="Helical" evidence="17">
    <location>
        <begin position="993"/>
        <end position="1017"/>
    </location>
</feature>
<feature type="transmembrane region" description="Helical" evidence="17">
    <location>
        <begin position="965"/>
        <end position="987"/>
    </location>
</feature>
<evidence type="ECO:0000256" key="2">
    <source>
        <dbReference type="ARBA" id="ARBA00004651"/>
    </source>
</evidence>
<keyword evidence="5" id="KW-0964">Secreted</keyword>
<dbReference type="PANTHER" id="PTHR10239">
    <property type="entry name" value="ISTHMIN-2"/>
    <property type="match status" value="1"/>
</dbReference>
<dbReference type="SMART" id="SM00303">
    <property type="entry name" value="GPS"/>
    <property type="match status" value="1"/>
</dbReference>
<dbReference type="FunFam" id="2.20.100.10:FF:000004">
    <property type="entry name" value="Adhesion G protein-coupled receptor B2"/>
    <property type="match status" value="1"/>
</dbReference>
<dbReference type="InterPro" id="IPR032471">
    <property type="entry name" value="AGRL2-4_GAIN_subdom_A"/>
</dbReference>
<keyword evidence="15" id="KW-0325">Glycoprotein</keyword>
<dbReference type="Ensembl" id="ENSGEVT00005013169.1">
    <property type="protein sequence ID" value="ENSGEVP00005012577.1"/>
    <property type="gene ID" value="ENSGEVG00005008263.1"/>
</dbReference>
<dbReference type="InterPro" id="IPR036445">
    <property type="entry name" value="GPCR_2_extracell_dom_sf"/>
</dbReference>
<keyword evidence="22" id="KW-1185">Reference proteome</keyword>
<evidence type="ECO:0000256" key="17">
    <source>
        <dbReference type="SAM" id="Phobius"/>
    </source>
</evidence>
<keyword evidence="13" id="KW-1015">Disulfide bond</keyword>
<evidence type="ECO:0000256" key="13">
    <source>
        <dbReference type="ARBA" id="ARBA00023157"/>
    </source>
</evidence>
<dbReference type="Pfam" id="PF16489">
    <property type="entry name" value="GAIN"/>
    <property type="match status" value="1"/>
</dbReference>
<dbReference type="InterPro" id="IPR036383">
    <property type="entry name" value="TSP1_rpt_sf"/>
</dbReference>
<evidence type="ECO:0000256" key="1">
    <source>
        <dbReference type="ARBA" id="ARBA00004613"/>
    </source>
</evidence>
<dbReference type="InterPro" id="IPR043838">
    <property type="entry name" value="AGRB_N"/>
</dbReference>
<organism evidence="21 22">
    <name type="scientific">Gopherus evgoodei</name>
    <name type="common">Goodes thornscrub tortoise</name>
    <dbReference type="NCBI Taxonomy" id="1825980"/>
    <lineage>
        <taxon>Eukaryota</taxon>
        <taxon>Metazoa</taxon>
        <taxon>Chordata</taxon>
        <taxon>Craniata</taxon>
        <taxon>Vertebrata</taxon>
        <taxon>Euteleostomi</taxon>
        <taxon>Archelosauria</taxon>
        <taxon>Testudinata</taxon>
        <taxon>Testudines</taxon>
        <taxon>Cryptodira</taxon>
        <taxon>Durocryptodira</taxon>
        <taxon>Testudinoidea</taxon>
        <taxon>Testudinidae</taxon>
        <taxon>Gopherus</taxon>
    </lineage>
</organism>
<dbReference type="Gene3D" id="1.25.40.610">
    <property type="match status" value="1"/>
</dbReference>
<dbReference type="GO" id="GO:0005886">
    <property type="term" value="C:plasma membrane"/>
    <property type="evidence" value="ECO:0007669"/>
    <property type="project" value="UniProtKB-SubCell"/>
</dbReference>
<evidence type="ECO:0000256" key="12">
    <source>
        <dbReference type="ARBA" id="ARBA00023136"/>
    </source>
</evidence>
<dbReference type="Pfam" id="PF19188">
    <property type="entry name" value="AGRB_N"/>
    <property type="match status" value="1"/>
</dbReference>
<dbReference type="PRINTS" id="PR00249">
    <property type="entry name" value="GPCRSECRETIN"/>
</dbReference>
<dbReference type="FunFam" id="1.25.40.610:FF:000002">
    <property type="entry name" value="Adhesion G protein-coupled receptor B2"/>
    <property type="match status" value="1"/>
</dbReference>
<feature type="transmembrane region" description="Helical" evidence="17">
    <location>
        <begin position="921"/>
        <end position="944"/>
    </location>
</feature>
<dbReference type="SUPFAM" id="SSF81321">
    <property type="entry name" value="Family A G protein-coupled receptor-like"/>
    <property type="match status" value="1"/>
</dbReference>
<dbReference type="GeneTree" id="ENSGT00940000160103"/>
<evidence type="ECO:0000256" key="11">
    <source>
        <dbReference type="ARBA" id="ARBA00023040"/>
    </source>
</evidence>
<dbReference type="InterPro" id="IPR000832">
    <property type="entry name" value="GPCR_2_secretin-like"/>
</dbReference>
<evidence type="ECO:0000313" key="22">
    <source>
        <dbReference type="Proteomes" id="UP000694390"/>
    </source>
</evidence>
<dbReference type="Gene3D" id="2.20.100.10">
    <property type="entry name" value="Thrombospondin type-1 (TSP1) repeat"/>
    <property type="match status" value="3"/>
</dbReference>
<dbReference type="PROSITE" id="PS50227">
    <property type="entry name" value="G_PROTEIN_RECEP_F2_3"/>
    <property type="match status" value="1"/>
</dbReference>
<dbReference type="PROSITE" id="PS00650">
    <property type="entry name" value="G_PROTEIN_RECEP_F2_2"/>
    <property type="match status" value="1"/>
</dbReference>
<feature type="domain" description="G-protein coupled receptors family 2 profile 2" evidence="20">
    <location>
        <begin position="777"/>
        <end position="1018"/>
    </location>
</feature>
<name>A0A8C4Y1S9_9SAUR</name>
<dbReference type="Gene3D" id="4.10.1240.10">
    <property type="entry name" value="GPCR, family 2, extracellular hormone receptor domain"/>
    <property type="match status" value="1"/>
</dbReference>
<dbReference type="FunFam" id="2.20.100.10:FF:000012">
    <property type="entry name" value="Adhesion G protein-coupled receptor B2"/>
    <property type="match status" value="1"/>
</dbReference>
<dbReference type="InterPro" id="IPR051867">
    <property type="entry name" value="Angio_Inhib/Adhesion_GPCR"/>
</dbReference>
<keyword evidence="16" id="KW-0807">Transducer</keyword>
<dbReference type="SMART" id="SM00209">
    <property type="entry name" value="TSP1"/>
    <property type="match status" value="3"/>
</dbReference>
<keyword evidence="11" id="KW-0297">G-protein coupled receptor</keyword>
<keyword evidence="7 17" id="KW-0812">Transmembrane</keyword>
<feature type="transmembrane region" description="Helical" evidence="17">
    <location>
        <begin position="779"/>
        <end position="800"/>
    </location>
</feature>
<dbReference type="Proteomes" id="UP000694390">
    <property type="component" value="Chromosome 20"/>
</dbReference>
<dbReference type="PROSITE" id="PS50261">
    <property type="entry name" value="G_PROTEIN_RECEP_F2_4"/>
    <property type="match status" value="1"/>
</dbReference>
<dbReference type="Pfam" id="PF02793">
    <property type="entry name" value="HRM"/>
    <property type="match status" value="1"/>
</dbReference>
<keyword evidence="9" id="KW-0677">Repeat</keyword>
<dbReference type="SMART" id="SM00008">
    <property type="entry name" value="HormR"/>
    <property type="match status" value="1"/>
</dbReference>
<dbReference type="GO" id="GO:0016525">
    <property type="term" value="P:negative regulation of angiogenesis"/>
    <property type="evidence" value="ECO:0007669"/>
    <property type="project" value="InterPro"/>
</dbReference>
<evidence type="ECO:0000256" key="6">
    <source>
        <dbReference type="ARBA" id="ARBA00022553"/>
    </source>
</evidence>
<evidence type="ECO:0000259" key="20">
    <source>
        <dbReference type="PROSITE" id="PS50261"/>
    </source>
</evidence>
<feature type="transmembrane region" description="Helical" evidence="17">
    <location>
        <begin position="883"/>
        <end position="901"/>
    </location>
</feature>
<feature type="domain" description="G-protein coupled receptors family 2 profile 1" evidence="19">
    <location>
        <begin position="387"/>
        <end position="457"/>
    </location>
</feature>
<evidence type="ECO:0000313" key="21">
    <source>
        <dbReference type="Ensembl" id="ENSGEVP00005012577.1"/>
    </source>
</evidence>
<reference evidence="21" key="1">
    <citation type="submission" date="2019-06" db="EMBL/GenBank/DDBJ databases">
        <title>G10K-VGP Goodes thornscrub tortoise genome, primary haplotype.</title>
        <authorList>
            <person name="Murphy B."/>
            <person name="Edwards T."/>
            <person name="Rhie A."/>
            <person name="Koren S."/>
            <person name="Phillippy A."/>
            <person name="Fedrigo O."/>
            <person name="Haase B."/>
            <person name="Mountcastle J."/>
            <person name="Lewin H."/>
            <person name="Damas J."/>
            <person name="Howe K."/>
            <person name="Formenti G."/>
            <person name="Myers G."/>
            <person name="Durbin R."/>
            <person name="Jarvis E.D."/>
        </authorList>
    </citation>
    <scope>NUCLEOTIDE SEQUENCE [LARGE SCALE GENOMIC DNA]</scope>
</reference>
<dbReference type="InterPro" id="IPR057244">
    <property type="entry name" value="GAIN_B"/>
</dbReference>
<keyword evidence="6" id="KW-0597">Phosphoprotein</keyword>
<feature type="transmembrane region" description="Helical" evidence="17">
    <location>
        <begin position="812"/>
        <end position="830"/>
    </location>
</feature>
<reference evidence="21" key="2">
    <citation type="submission" date="2025-08" db="UniProtKB">
        <authorList>
            <consortium name="Ensembl"/>
        </authorList>
    </citation>
    <scope>IDENTIFICATION</scope>
</reference>
<feature type="domain" description="GAIN-B" evidence="18">
    <location>
        <begin position="623"/>
        <end position="769"/>
    </location>
</feature>
<dbReference type="Pfam" id="PF01825">
    <property type="entry name" value="GPS"/>
    <property type="match status" value="1"/>
</dbReference>
<dbReference type="FunFam" id="2.20.100.10:FF:000003">
    <property type="entry name" value="Adhesion G protein-coupled receptor B2"/>
    <property type="match status" value="1"/>
</dbReference>
<keyword evidence="12 17" id="KW-0472">Membrane</keyword>
<keyword evidence="4" id="KW-1003">Cell membrane</keyword>
<dbReference type="InterPro" id="IPR008077">
    <property type="entry name" value="GPCR_2_brain_angio_inhib"/>
</dbReference>
<sequence length="1392" mass="154223">YGSFSLQDLFPTIATGCSWTLENPDPTKYSLYLKFNREEQVCTHFSPMVLPLDHYLANYTCGPQGDAGPPPRGQEDREEEGEARLELCQGASPITFLHFDKNFVQLCLAAEPEAAPRLLAPDALEFRFVEVLLINNNNSSQFTCGVLCRWFEECLRLGERGARRCSLTQAGCSCQAEVPPVPRQNETLSNALPSADAPAATSSSHLTLLLSGDDWPRSADEPGVYMAQTGDPAAEEWSQWSVCSLTCGQGSQVRTRSCVSSPYGTLCSGLLRETRICNNTATCPVEGQWLEWGSWSRCSVSCSNGTQQRTRKCSVSGHSWAECKGAHADARECTSPDCPTDGKWGPWNHWSLCSKTCDTGWQRRFRMCQGTGMQGYPCEGSGEEVKTCNEKKCPAYHEMCKDEYLMLMTWKKTAAGEIIYNKCPPNATGSASRRCLLNAHGVAYWGVPSFARCISHEYRYLHLSLREHLAKGQRMLAGEGMSQVVRSLLELMARRTYYSGDLLFSVEILRNVTDTFKRATYVPSSEDVQRFFQVVSYMVDSENRDKWEDAQQVSPGSVHLMKVVEDFIHLVGDALKAFQSSLVVTDNLVISIQREPVSAVSSDINFPMKGRRGMKDWARHSEDKLFIPKSVLSLSSSGKVGPGPLGRRAPLFTVALPPSPLSAEMDESSYFVIGAILYRTLGLILPPPRSPLAVTSRVLTVTVRPPTKPTEPLISVELSHMLNVSAVDVGSGNWDTESCQTLETLPAHTKCLCSYLSTYAVLAQLPKELAMDPSGTPSVPLMIGCAVSCMALLTLLVIYATFWRFIKSERSIILLNFCVSILASNVLILVGQSHMLSKGVCTMTAAFLHFFFLSSFCWVLTEAWQSYLAVIGRIRTRLVRKRFLCLGWGLPALVVAVSVGFTRTKGYGTASYCWLSLEGGLLYAFVGPAAVIVLVNMLIGIIVFNKLMSRDGISDKSKKQRAGASLWSSCVVLPLLALTWMSAVLAMTDRRSILFQVLFAVFNSVQGFVIITVHCFLRREVQDVVKCQIGVCKSNENENSPDSCKNGQVQIMTDFEKDVDLACQTVLFKEVNACNPATITGTLSRISLDGDEDPKLHPGSEGSLGFSSLPGNIPPTGILVQVPTLMHKGLNELSDPPAKKDVNLDSRGPVYLCTDSNLQQADYGWMRAPEPALESDYMVLPRRTVSLKPFGREEGRLNIKVDEVPHVGRGRCGAEAEAYPGFVSVDHINVNLNQPYGTVKHPYGLQFKQHPTVRQILASELTERSRTMPRTVPGSAMKVGSLERKRLRYSDLDFEKVMHTRKRHSELYHELNQKFHTMDRYRAPATNAAKVSPGSPPSCPLCQQQKNWSTFKAMTLSSLPLKRREKLELRCANWEPPCMNLDVSEGDFQTEV</sequence>
<evidence type="ECO:0000256" key="15">
    <source>
        <dbReference type="ARBA" id="ARBA00023180"/>
    </source>
</evidence>
<dbReference type="InterPro" id="IPR046338">
    <property type="entry name" value="GAIN_dom_sf"/>
</dbReference>
<dbReference type="PRINTS" id="PR01694">
    <property type="entry name" value="BAIPRECURSOR"/>
</dbReference>
<dbReference type="GO" id="GO:0007166">
    <property type="term" value="P:cell surface receptor signaling pathway"/>
    <property type="evidence" value="ECO:0007669"/>
    <property type="project" value="InterPro"/>
</dbReference>
<dbReference type="PANTHER" id="PTHR10239:SF32">
    <property type="entry name" value="ADHESION G PROTEIN-COUPLED RECEPTOR B2"/>
    <property type="match status" value="1"/>
</dbReference>
<evidence type="ECO:0000256" key="9">
    <source>
        <dbReference type="ARBA" id="ARBA00022737"/>
    </source>
</evidence>